<reference evidence="2 3" key="1">
    <citation type="submission" date="2020-08" db="EMBL/GenBank/DDBJ databases">
        <title>Sequencing the genomes of 1000 actinobacteria strains.</title>
        <authorList>
            <person name="Klenk H.-P."/>
        </authorList>
    </citation>
    <scope>NUCLEOTIDE SEQUENCE [LARGE SCALE GENOMIC DNA]</scope>
    <source>
        <strain evidence="2 3">DSM 105784</strain>
    </source>
</reference>
<feature type="signal peptide" evidence="1">
    <location>
        <begin position="1"/>
        <end position="25"/>
    </location>
</feature>
<keyword evidence="1" id="KW-0732">Signal</keyword>
<feature type="chain" id="PRO_5032416216" evidence="1">
    <location>
        <begin position="26"/>
        <end position="148"/>
    </location>
</feature>
<gene>
    <name evidence="2" type="ORF">HD599_000773</name>
</gene>
<evidence type="ECO:0000313" key="2">
    <source>
        <dbReference type="EMBL" id="MBB5842450.1"/>
    </source>
</evidence>
<dbReference type="EMBL" id="JACHMJ010000001">
    <property type="protein sequence ID" value="MBB5842450.1"/>
    <property type="molecule type" value="Genomic_DNA"/>
</dbReference>
<dbReference type="RefSeq" id="WP_184233797.1">
    <property type="nucleotide sequence ID" value="NZ_JACHMJ010000001.1"/>
</dbReference>
<comment type="caution">
    <text evidence="2">The sequence shown here is derived from an EMBL/GenBank/DDBJ whole genome shotgun (WGS) entry which is preliminary data.</text>
</comment>
<evidence type="ECO:0000256" key="1">
    <source>
        <dbReference type="SAM" id="SignalP"/>
    </source>
</evidence>
<sequence length="148" mass="15516">MQGRMTAVVAAASVVALAVAGASWAYSQPTLPGAALIVGYYGPPSRITLATRTVEPGSYLLGYGALVQFFSTSPTAMLECGLVDTTGRIGYIDQIVSAVEPTGRWTRIGSSAVYDIPEVTLGIRCIPNGEGEIGIGFRNAEIIARQFD</sequence>
<protein>
    <submittedName>
        <fullName evidence="2">Uncharacterized protein</fullName>
    </submittedName>
</protein>
<dbReference type="AlphaFoldDB" id="A0A841AFB1"/>
<name>A0A841AFB1_9MICO</name>
<organism evidence="2 3">
    <name type="scientific">Conyzicola lurida</name>
    <dbReference type="NCBI Taxonomy" id="1172621"/>
    <lineage>
        <taxon>Bacteria</taxon>
        <taxon>Bacillati</taxon>
        <taxon>Actinomycetota</taxon>
        <taxon>Actinomycetes</taxon>
        <taxon>Micrococcales</taxon>
        <taxon>Microbacteriaceae</taxon>
        <taxon>Conyzicola</taxon>
    </lineage>
</organism>
<accession>A0A841AFB1</accession>
<proteinExistence type="predicted"/>
<evidence type="ECO:0000313" key="3">
    <source>
        <dbReference type="Proteomes" id="UP000536685"/>
    </source>
</evidence>
<keyword evidence="3" id="KW-1185">Reference proteome</keyword>
<dbReference type="Proteomes" id="UP000536685">
    <property type="component" value="Unassembled WGS sequence"/>
</dbReference>